<dbReference type="PROSITE" id="PS51387">
    <property type="entry name" value="FAD_PCMH"/>
    <property type="match status" value="1"/>
</dbReference>
<dbReference type="PANTHER" id="PTHR42934:SF2">
    <property type="entry name" value="GLYCOLATE OXIDASE SUBUNIT GLCD"/>
    <property type="match status" value="1"/>
</dbReference>
<reference evidence="6 7" key="1">
    <citation type="submission" date="2018-10" db="EMBL/GenBank/DDBJ databases">
        <title>Aeromicrobium sp. 9W16Y-2 whole genome shotgun sequence.</title>
        <authorList>
            <person name="Li F."/>
        </authorList>
    </citation>
    <scope>NUCLEOTIDE SEQUENCE [LARGE SCALE GENOMIC DNA]</scope>
    <source>
        <strain evidence="6 7">9W16Y-2</strain>
    </source>
</reference>
<dbReference type="GO" id="GO:0071949">
    <property type="term" value="F:FAD binding"/>
    <property type="evidence" value="ECO:0007669"/>
    <property type="project" value="InterPro"/>
</dbReference>
<dbReference type="RefSeq" id="WP_121793051.1">
    <property type="nucleotide sequence ID" value="NZ_RDBF01000002.1"/>
</dbReference>
<evidence type="ECO:0000256" key="3">
    <source>
        <dbReference type="ARBA" id="ARBA00022827"/>
    </source>
</evidence>
<dbReference type="InterPro" id="IPR036318">
    <property type="entry name" value="FAD-bd_PCMH-like_sf"/>
</dbReference>
<keyword evidence="7" id="KW-1185">Reference proteome</keyword>
<accession>A0A3L8PN76</accession>
<dbReference type="OrthoDB" id="9811557at2"/>
<dbReference type="Gene3D" id="3.30.70.2740">
    <property type="match status" value="1"/>
</dbReference>
<dbReference type="InterPro" id="IPR016166">
    <property type="entry name" value="FAD-bd_PCMH"/>
</dbReference>
<dbReference type="Gene3D" id="3.30.465.10">
    <property type="match status" value="1"/>
</dbReference>
<dbReference type="SUPFAM" id="SSF56176">
    <property type="entry name" value="FAD-binding/transporter-associated domain-like"/>
    <property type="match status" value="1"/>
</dbReference>
<evidence type="ECO:0000256" key="1">
    <source>
        <dbReference type="ARBA" id="ARBA00001974"/>
    </source>
</evidence>
<keyword evidence="2" id="KW-0285">Flavoprotein</keyword>
<evidence type="ECO:0000313" key="7">
    <source>
        <dbReference type="Proteomes" id="UP000282515"/>
    </source>
</evidence>
<proteinExistence type="predicted"/>
<dbReference type="Pfam" id="PF02913">
    <property type="entry name" value="FAD-oxidase_C"/>
    <property type="match status" value="1"/>
</dbReference>
<sequence>MDTALPLSFRDLPQGVVIDDPDLLSSYARDQSRFTDSATPLAVLAPRTTDEVAACVRTCREAKIPVVTRGAGTGLSGGANAVANGVVLSLHRMNQILFVDPVERLAVVQPGVNTGELRAAVAEQGLMYPPDPGSVASCSIGGNVATNAGGMCCVKYGVTRDFVEELEVVLADGRVMRTGTRTVKGVAGYDLTSLFVGSEGTLGIVTEVVVRLVPAPRPPLTLVATFSDLTSAGTAVSAISAAGFALSAVEILDRTTLQAVDAMTRMGLGDAAAMLLVQADSDDAASLLTEAEKLAEAAGAVDIAISEDPAEAAMLMEARRLALPALERLGEWLLDDVCVPRGRVVELIAAVEGIAAATGLTIGVFGHAGDGNLHPTLNFDEASRDAALTAFDQITEAALALGGTITGEHGVGRLKADWLIRELDPVALELQRALRRTFDPECLLNPGVQL</sequence>
<name>A0A3L8PN76_9ACTN</name>
<protein>
    <submittedName>
        <fullName evidence="6">FAD-binding protein</fullName>
    </submittedName>
</protein>
<dbReference type="InterPro" id="IPR016171">
    <property type="entry name" value="Vanillyl_alc_oxidase_C-sub2"/>
</dbReference>
<dbReference type="EMBL" id="RDBF01000002">
    <property type="protein sequence ID" value="RLV56750.1"/>
    <property type="molecule type" value="Genomic_DNA"/>
</dbReference>
<evidence type="ECO:0000256" key="2">
    <source>
        <dbReference type="ARBA" id="ARBA00022630"/>
    </source>
</evidence>
<gene>
    <name evidence="6" type="ORF">D9V41_02910</name>
</gene>
<evidence type="ECO:0000313" key="6">
    <source>
        <dbReference type="EMBL" id="RLV56750.1"/>
    </source>
</evidence>
<keyword evidence="4" id="KW-0560">Oxidoreductase</keyword>
<dbReference type="Pfam" id="PF01565">
    <property type="entry name" value="FAD_binding_4"/>
    <property type="match status" value="1"/>
</dbReference>
<evidence type="ECO:0000256" key="4">
    <source>
        <dbReference type="ARBA" id="ARBA00023002"/>
    </source>
</evidence>
<dbReference type="PANTHER" id="PTHR42934">
    <property type="entry name" value="GLYCOLATE OXIDASE SUBUNIT GLCD"/>
    <property type="match status" value="1"/>
</dbReference>
<keyword evidence="3" id="KW-0274">FAD</keyword>
<comment type="caution">
    <text evidence="6">The sequence shown here is derived from an EMBL/GenBank/DDBJ whole genome shotgun (WGS) entry which is preliminary data.</text>
</comment>
<dbReference type="SUPFAM" id="SSF55103">
    <property type="entry name" value="FAD-linked oxidases, C-terminal domain"/>
    <property type="match status" value="1"/>
</dbReference>
<dbReference type="InterPro" id="IPR051914">
    <property type="entry name" value="FAD-linked_OxidoTrans_Type4"/>
</dbReference>
<organism evidence="6 7">
    <name type="scientific">Aeromicrobium phragmitis</name>
    <dbReference type="NCBI Taxonomy" id="2478914"/>
    <lineage>
        <taxon>Bacteria</taxon>
        <taxon>Bacillati</taxon>
        <taxon>Actinomycetota</taxon>
        <taxon>Actinomycetes</taxon>
        <taxon>Propionibacteriales</taxon>
        <taxon>Nocardioidaceae</taxon>
        <taxon>Aeromicrobium</taxon>
    </lineage>
</organism>
<dbReference type="AlphaFoldDB" id="A0A3L8PN76"/>
<evidence type="ECO:0000259" key="5">
    <source>
        <dbReference type="PROSITE" id="PS51387"/>
    </source>
</evidence>
<dbReference type="InterPro" id="IPR006094">
    <property type="entry name" value="Oxid_FAD_bind_N"/>
</dbReference>
<dbReference type="GO" id="GO:0016491">
    <property type="term" value="F:oxidoreductase activity"/>
    <property type="evidence" value="ECO:0007669"/>
    <property type="project" value="UniProtKB-KW"/>
</dbReference>
<dbReference type="InterPro" id="IPR004113">
    <property type="entry name" value="FAD-bd_oxidored_4_C"/>
</dbReference>
<feature type="domain" description="FAD-binding PCMH-type" evidence="5">
    <location>
        <begin position="36"/>
        <end position="215"/>
    </location>
</feature>
<dbReference type="InterPro" id="IPR016169">
    <property type="entry name" value="FAD-bd_PCMH_sub2"/>
</dbReference>
<dbReference type="Gene3D" id="1.10.45.10">
    <property type="entry name" value="Vanillyl-alcohol Oxidase, Chain A, domain 4"/>
    <property type="match status" value="1"/>
</dbReference>
<dbReference type="Proteomes" id="UP000282515">
    <property type="component" value="Unassembled WGS sequence"/>
</dbReference>
<comment type="cofactor">
    <cofactor evidence="1">
        <name>FAD</name>
        <dbReference type="ChEBI" id="CHEBI:57692"/>
    </cofactor>
</comment>
<dbReference type="InterPro" id="IPR016164">
    <property type="entry name" value="FAD-linked_Oxase-like_C"/>
</dbReference>